<comment type="caution">
    <text evidence="11">The sequence shown here is derived from an EMBL/GenBank/DDBJ whole genome shotgun (WGS) entry which is preliminary data.</text>
</comment>
<dbReference type="Pfam" id="PF04290">
    <property type="entry name" value="DctQ"/>
    <property type="match status" value="1"/>
</dbReference>
<evidence type="ECO:0000256" key="4">
    <source>
        <dbReference type="ARBA" id="ARBA00022519"/>
    </source>
</evidence>
<dbReference type="EMBL" id="BSPD01000103">
    <property type="protein sequence ID" value="GLS28251.1"/>
    <property type="molecule type" value="Genomic_DNA"/>
</dbReference>
<name>A0AA37WQL2_9GAMM</name>
<sequence>MMLITAIVVVLRYGFDLGSIALQESVTYLHASVFLLGMAYTLKHNEHVRVDIFYQHFSQQQRAWIDATGTLVLLLPLCALIFFLSFPFAARSWAIGEISSEPGGIPAIFLLKSLLPVSAALLALQAISETLRQALTLTLPSDSSLSGKSSH</sequence>
<evidence type="ECO:0000313" key="11">
    <source>
        <dbReference type="EMBL" id="GLS28251.1"/>
    </source>
</evidence>
<feature type="transmembrane region" description="Helical" evidence="9">
    <location>
        <begin position="63"/>
        <end position="84"/>
    </location>
</feature>
<evidence type="ECO:0000259" key="10">
    <source>
        <dbReference type="Pfam" id="PF04290"/>
    </source>
</evidence>
<dbReference type="InterPro" id="IPR007387">
    <property type="entry name" value="TRAP_DctQ"/>
</dbReference>
<feature type="domain" description="Tripartite ATP-independent periplasmic transporters DctQ component" evidence="10">
    <location>
        <begin position="1"/>
        <end position="134"/>
    </location>
</feature>
<keyword evidence="2 9" id="KW-0813">Transport</keyword>
<gene>
    <name evidence="11" type="ORF">GCM10007877_39700</name>
</gene>
<dbReference type="AlphaFoldDB" id="A0AA37WQL2"/>
<accession>A0AA37WQL2</accession>
<keyword evidence="5 9" id="KW-0812">Transmembrane</keyword>
<feature type="transmembrane region" description="Helical" evidence="9">
    <location>
        <begin position="104"/>
        <end position="124"/>
    </location>
</feature>
<protein>
    <recommendedName>
        <fullName evidence="9">TRAP transporter small permease protein</fullName>
    </recommendedName>
</protein>
<evidence type="ECO:0000313" key="12">
    <source>
        <dbReference type="Proteomes" id="UP001156870"/>
    </source>
</evidence>
<dbReference type="PANTHER" id="PTHR35011:SF4">
    <property type="entry name" value="SLL1102 PROTEIN"/>
    <property type="match status" value="1"/>
</dbReference>
<keyword evidence="6 9" id="KW-1133">Transmembrane helix</keyword>
<keyword evidence="7 9" id="KW-0472">Membrane</keyword>
<proteinExistence type="inferred from homology"/>
<keyword evidence="12" id="KW-1185">Reference proteome</keyword>
<comment type="similarity">
    <text evidence="8 9">Belongs to the TRAP transporter small permease family.</text>
</comment>
<dbReference type="GO" id="GO:0005886">
    <property type="term" value="C:plasma membrane"/>
    <property type="evidence" value="ECO:0007669"/>
    <property type="project" value="UniProtKB-SubCell"/>
</dbReference>
<reference evidence="11 12" key="1">
    <citation type="journal article" date="2014" name="Int. J. Syst. Evol. Microbiol.">
        <title>Complete genome sequence of Corynebacterium casei LMG S-19264T (=DSM 44701T), isolated from a smear-ripened cheese.</title>
        <authorList>
            <consortium name="US DOE Joint Genome Institute (JGI-PGF)"/>
            <person name="Walter F."/>
            <person name="Albersmeier A."/>
            <person name="Kalinowski J."/>
            <person name="Ruckert C."/>
        </authorList>
    </citation>
    <scope>NUCLEOTIDE SEQUENCE [LARGE SCALE GENOMIC DNA]</scope>
    <source>
        <strain evidence="11 12">NBRC 110095</strain>
    </source>
</reference>
<keyword evidence="4 9" id="KW-0997">Cell inner membrane</keyword>
<dbReference type="GO" id="GO:0022857">
    <property type="term" value="F:transmembrane transporter activity"/>
    <property type="evidence" value="ECO:0007669"/>
    <property type="project" value="UniProtKB-UniRule"/>
</dbReference>
<evidence type="ECO:0000256" key="8">
    <source>
        <dbReference type="ARBA" id="ARBA00038436"/>
    </source>
</evidence>
<comment type="function">
    <text evidence="9">Part of the tripartite ATP-independent periplasmic (TRAP) transport system.</text>
</comment>
<evidence type="ECO:0000256" key="6">
    <source>
        <dbReference type="ARBA" id="ARBA00022989"/>
    </source>
</evidence>
<comment type="subunit">
    <text evidence="9">The complex comprises the extracytoplasmic solute receptor protein and the two transmembrane proteins.</text>
</comment>
<dbReference type="InterPro" id="IPR055348">
    <property type="entry name" value="DctQ"/>
</dbReference>
<evidence type="ECO:0000256" key="3">
    <source>
        <dbReference type="ARBA" id="ARBA00022475"/>
    </source>
</evidence>
<keyword evidence="3" id="KW-1003">Cell membrane</keyword>
<feature type="transmembrane region" description="Helical" evidence="9">
    <location>
        <begin position="26"/>
        <end position="42"/>
    </location>
</feature>
<evidence type="ECO:0000256" key="9">
    <source>
        <dbReference type="RuleBase" id="RU369079"/>
    </source>
</evidence>
<evidence type="ECO:0000256" key="7">
    <source>
        <dbReference type="ARBA" id="ARBA00023136"/>
    </source>
</evidence>
<evidence type="ECO:0000256" key="1">
    <source>
        <dbReference type="ARBA" id="ARBA00004429"/>
    </source>
</evidence>
<evidence type="ECO:0000256" key="5">
    <source>
        <dbReference type="ARBA" id="ARBA00022692"/>
    </source>
</evidence>
<comment type="subcellular location">
    <subcellularLocation>
        <location evidence="1 9">Cell inner membrane</location>
        <topology evidence="1 9">Multi-pass membrane protein</topology>
    </subcellularLocation>
</comment>
<dbReference type="PANTHER" id="PTHR35011">
    <property type="entry name" value="2,3-DIKETO-L-GULONATE TRAP TRANSPORTER SMALL PERMEASE PROTEIN YIAM"/>
    <property type="match status" value="1"/>
</dbReference>
<comment type="caution">
    <text evidence="9">Lacks conserved residue(s) required for the propagation of feature annotation.</text>
</comment>
<dbReference type="Proteomes" id="UP001156870">
    <property type="component" value="Unassembled WGS sequence"/>
</dbReference>
<organism evidence="11 12">
    <name type="scientific">Marinibactrum halimedae</name>
    <dbReference type="NCBI Taxonomy" id="1444977"/>
    <lineage>
        <taxon>Bacteria</taxon>
        <taxon>Pseudomonadati</taxon>
        <taxon>Pseudomonadota</taxon>
        <taxon>Gammaproteobacteria</taxon>
        <taxon>Cellvibrionales</taxon>
        <taxon>Cellvibrionaceae</taxon>
        <taxon>Marinibactrum</taxon>
    </lineage>
</organism>
<evidence type="ECO:0000256" key="2">
    <source>
        <dbReference type="ARBA" id="ARBA00022448"/>
    </source>
</evidence>